<protein>
    <submittedName>
        <fullName evidence="3">Acyl-CoA synthetase</fullName>
    </submittedName>
</protein>
<dbReference type="Gene3D" id="3.30.300.30">
    <property type="match status" value="1"/>
</dbReference>
<name>A0ABS1V5T9_9PROT</name>
<evidence type="ECO:0000313" key="4">
    <source>
        <dbReference type="Proteomes" id="UP000606490"/>
    </source>
</evidence>
<reference evidence="3 4" key="1">
    <citation type="submission" date="2021-01" db="EMBL/GenBank/DDBJ databases">
        <title>Belnapia mucosa sp. nov. and Belnapia arida sp. nov., isolated from the Tabernas Desert (Almeria, Spain).</title>
        <authorList>
            <person name="Molina-Menor E."/>
            <person name="Vidal-Verdu A."/>
            <person name="Calonge A."/>
            <person name="Satari L."/>
            <person name="Pereto Magraner J."/>
            <person name="Porcar Miralles M."/>
        </authorList>
    </citation>
    <scope>NUCLEOTIDE SEQUENCE [LARGE SCALE GENOMIC DNA]</scope>
    <source>
        <strain evidence="3 4">T6</strain>
    </source>
</reference>
<dbReference type="InterPro" id="IPR050237">
    <property type="entry name" value="ATP-dep_AMP-bd_enzyme"/>
</dbReference>
<organism evidence="3 4">
    <name type="scientific">Belnapia mucosa</name>
    <dbReference type="NCBI Taxonomy" id="2804532"/>
    <lineage>
        <taxon>Bacteria</taxon>
        <taxon>Pseudomonadati</taxon>
        <taxon>Pseudomonadota</taxon>
        <taxon>Alphaproteobacteria</taxon>
        <taxon>Acetobacterales</taxon>
        <taxon>Roseomonadaceae</taxon>
        <taxon>Belnapia</taxon>
    </lineage>
</organism>
<dbReference type="Gene3D" id="3.40.50.12780">
    <property type="entry name" value="N-terminal domain of ligase-like"/>
    <property type="match status" value="1"/>
</dbReference>
<dbReference type="SUPFAM" id="SSF56801">
    <property type="entry name" value="Acetyl-CoA synthetase-like"/>
    <property type="match status" value="1"/>
</dbReference>
<dbReference type="Pfam" id="PF00501">
    <property type="entry name" value="AMP-binding"/>
    <property type="match status" value="1"/>
</dbReference>
<evidence type="ECO:0000313" key="3">
    <source>
        <dbReference type="EMBL" id="MBL6457044.1"/>
    </source>
</evidence>
<sequence>MPPEPGLPLIGRAAEEVICHRAGGLVTVGRLLAEATTLAAQLPAAGHAVNLCTDRYRMLLGFVAALLRGHPTLLNADASAHRLQALAGQYPGTYLLADAPVATSLPVIRVGEVEAAAGHIAPPLLPADRIAAIAFTSGSTGQPTAHRKPWGALVAAARAAAERFTLRHGDGPPSSILATVPPQHMYGFETTIMLPLQADVACHAGESFFPSDVLDALAALPPRRWLVTTPLHLRALLAEGRRPVPLAGVISATAPLAPNLAEAVERDWAVPMLEIYGASEAGSMASRRSAREADWLPYPGIRMGVEEVEVPGLGAVPLADAIEPTAGERFRLLGRRADLVKLGGRRASLAELNRLLAEVEGVADGVFLAPEDIESNPAARLSAYVVAPGRSAEDILAALRLRLEPVFLPRPLVLVEALPRDRLGKLTRAALRAMATP</sequence>
<keyword evidence="1" id="KW-0436">Ligase</keyword>
<accession>A0ABS1V5T9</accession>
<dbReference type="RefSeq" id="WP_202826787.1">
    <property type="nucleotide sequence ID" value="NZ_JAEUXJ010000007.1"/>
</dbReference>
<dbReference type="PANTHER" id="PTHR43767:SF8">
    <property type="entry name" value="LONG-CHAIN-FATTY-ACID--COA LIGASE"/>
    <property type="match status" value="1"/>
</dbReference>
<evidence type="ECO:0000259" key="2">
    <source>
        <dbReference type="Pfam" id="PF00501"/>
    </source>
</evidence>
<dbReference type="InterPro" id="IPR045851">
    <property type="entry name" value="AMP-bd_C_sf"/>
</dbReference>
<evidence type="ECO:0000256" key="1">
    <source>
        <dbReference type="ARBA" id="ARBA00022598"/>
    </source>
</evidence>
<proteinExistence type="predicted"/>
<keyword evidence="4" id="KW-1185">Reference proteome</keyword>
<dbReference type="InterPro" id="IPR000873">
    <property type="entry name" value="AMP-dep_synth/lig_dom"/>
</dbReference>
<dbReference type="InterPro" id="IPR042099">
    <property type="entry name" value="ANL_N_sf"/>
</dbReference>
<dbReference type="Proteomes" id="UP000606490">
    <property type="component" value="Unassembled WGS sequence"/>
</dbReference>
<comment type="caution">
    <text evidence="3">The sequence shown here is derived from an EMBL/GenBank/DDBJ whole genome shotgun (WGS) entry which is preliminary data.</text>
</comment>
<gene>
    <name evidence="3" type="ORF">JMJ55_17040</name>
</gene>
<dbReference type="PANTHER" id="PTHR43767">
    <property type="entry name" value="LONG-CHAIN-FATTY-ACID--COA LIGASE"/>
    <property type="match status" value="1"/>
</dbReference>
<dbReference type="EMBL" id="JAEUXJ010000007">
    <property type="protein sequence ID" value="MBL6457044.1"/>
    <property type="molecule type" value="Genomic_DNA"/>
</dbReference>
<feature type="domain" description="AMP-dependent synthetase/ligase" evidence="2">
    <location>
        <begin position="78"/>
        <end position="295"/>
    </location>
</feature>